<sequence>MNRDERQTSCAYNSPGNRLVPVDVLPLAQVRSLQLSHRGAKPLPAELACRPFLHSTGFASRKHCRPYKRFSEMASAAEMGLRLPVVRDTLCSFSASVSPQSREGKEGESRL</sequence>
<keyword evidence="2" id="KW-1185">Reference proteome</keyword>
<reference evidence="1" key="1">
    <citation type="submission" date="2020-05" db="EMBL/GenBank/DDBJ databases">
        <title>Large-scale comparative analyses of tick genomes elucidate their genetic diversity and vector capacities.</title>
        <authorList>
            <person name="Jia N."/>
            <person name="Wang J."/>
            <person name="Shi W."/>
            <person name="Du L."/>
            <person name="Sun Y."/>
            <person name="Zhan W."/>
            <person name="Jiang J."/>
            <person name="Wang Q."/>
            <person name="Zhang B."/>
            <person name="Ji P."/>
            <person name="Sakyi L.B."/>
            <person name="Cui X."/>
            <person name="Yuan T."/>
            <person name="Jiang B."/>
            <person name="Yang W."/>
            <person name="Lam T.T.-Y."/>
            <person name="Chang Q."/>
            <person name="Ding S."/>
            <person name="Wang X."/>
            <person name="Zhu J."/>
            <person name="Ruan X."/>
            <person name="Zhao L."/>
            <person name="Wei J."/>
            <person name="Que T."/>
            <person name="Du C."/>
            <person name="Cheng J."/>
            <person name="Dai P."/>
            <person name="Han X."/>
            <person name="Huang E."/>
            <person name="Gao Y."/>
            <person name="Liu J."/>
            <person name="Shao H."/>
            <person name="Ye R."/>
            <person name="Li L."/>
            <person name="Wei W."/>
            <person name="Wang X."/>
            <person name="Wang C."/>
            <person name="Yang T."/>
            <person name="Huo Q."/>
            <person name="Li W."/>
            <person name="Guo W."/>
            <person name="Chen H."/>
            <person name="Zhou L."/>
            <person name="Ni X."/>
            <person name="Tian J."/>
            <person name="Zhou Y."/>
            <person name="Sheng Y."/>
            <person name="Liu T."/>
            <person name="Pan Y."/>
            <person name="Xia L."/>
            <person name="Li J."/>
            <person name="Zhao F."/>
            <person name="Cao W."/>
        </authorList>
    </citation>
    <scope>NUCLEOTIDE SEQUENCE</scope>
    <source>
        <strain evidence="1">Hyas-2018</strain>
    </source>
</reference>
<organism evidence="1 2">
    <name type="scientific">Hyalomma asiaticum</name>
    <name type="common">Tick</name>
    <dbReference type="NCBI Taxonomy" id="266040"/>
    <lineage>
        <taxon>Eukaryota</taxon>
        <taxon>Metazoa</taxon>
        <taxon>Ecdysozoa</taxon>
        <taxon>Arthropoda</taxon>
        <taxon>Chelicerata</taxon>
        <taxon>Arachnida</taxon>
        <taxon>Acari</taxon>
        <taxon>Parasitiformes</taxon>
        <taxon>Ixodida</taxon>
        <taxon>Ixodoidea</taxon>
        <taxon>Ixodidae</taxon>
        <taxon>Hyalomminae</taxon>
        <taxon>Hyalomma</taxon>
    </lineage>
</organism>
<proteinExistence type="predicted"/>
<dbReference type="EMBL" id="CM023481">
    <property type="protein sequence ID" value="KAH6947388.1"/>
    <property type="molecule type" value="Genomic_DNA"/>
</dbReference>
<accession>A0ACB7TMK6</accession>
<name>A0ACB7TMK6_HYAAI</name>
<comment type="caution">
    <text evidence="1">The sequence shown here is derived from an EMBL/GenBank/DDBJ whole genome shotgun (WGS) entry which is preliminary data.</text>
</comment>
<evidence type="ECO:0000313" key="1">
    <source>
        <dbReference type="EMBL" id="KAH6947388.1"/>
    </source>
</evidence>
<evidence type="ECO:0000313" key="2">
    <source>
        <dbReference type="Proteomes" id="UP000821845"/>
    </source>
</evidence>
<protein>
    <submittedName>
        <fullName evidence="1">Uncharacterized protein</fullName>
    </submittedName>
</protein>
<dbReference type="Proteomes" id="UP000821845">
    <property type="component" value="Chromosome 1"/>
</dbReference>
<gene>
    <name evidence="1" type="ORF">HPB50_018543</name>
</gene>